<keyword evidence="2" id="KW-1185">Reference proteome</keyword>
<evidence type="ECO:0000313" key="1">
    <source>
        <dbReference type="EMBL" id="TVU25029.1"/>
    </source>
</evidence>
<sequence>MTRRMDPPSQLDPQVARSAMNIMGWTLDPRSHLRATTHYRKPLLYRVSVLRVLGKVRLYRVPWFCQEFCLWHSAK</sequence>
<evidence type="ECO:0000313" key="2">
    <source>
        <dbReference type="Proteomes" id="UP000324897"/>
    </source>
</evidence>
<dbReference type="Proteomes" id="UP000324897">
    <property type="component" value="Chromosome 2"/>
</dbReference>
<accession>A0A5J9UMJ5</accession>
<gene>
    <name evidence="1" type="ORF">EJB05_27505</name>
</gene>
<dbReference type="EMBL" id="RWGY01000013">
    <property type="protein sequence ID" value="TVU25029.1"/>
    <property type="molecule type" value="Genomic_DNA"/>
</dbReference>
<protein>
    <submittedName>
        <fullName evidence="1">Uncharacterized protein</fullName>
    </submittedName>
</protein>
<dbReference type="AlphaFoldDB" id="A0A5J9UMJ5"/>
<name>A0A5J9UMJ5_9POAL</name>
<proteinExistence type="predicted"/>
<dbReference type="Gramene" id="TVU25029">
    <property type="protein sequence ID" value="TVU25029"/>
    <property type="gene ID" value="EJB05_27505"/>
</dbReference>
<comment type="caution">
    <text evidence="1">The sequence shown here is derived from an EMBL/GenBank/DDBJ whole genome shotgun (WGS) entry which is preliminary data.</text>
</comment>
<organism evidence="1 2">
    <name type="scientific">Eragrostis curvula</name>
    <name type="common">weeping love grass</name>
    <dbReference type="NCBI Taxonomy" id="38414"/>
    <lineage>
        <taxon>Eukaryota</taxon>
        <taxon>Viridiplantae</taxon>
        <taxon>Streptophyta</taxon>
        <taxon>Embryophyta</taxon>
        <taxon>Tracheophyta</taxon>
        <taxon>Spermatophyta</taxon>
        <taxon>Magnoliopsida</taxon>
        <taxon>Liliopsida</taxon>
        <taxon>Poales</taxon>
        <taxon>Poaceae</taxon>
        <taxon>PACMAD clade</taxon>
        <taxon>Chloridoideae</taxon>
        <taxon>Eragrostideae</taxon>
        <taxon>Eragrostidinae</taxon>
        <taxon>Eragrostis</taxon>
    </lineage>
</organism>
<reference evidence="1 2" key="1">
    <citation type="journal article" date="2019" name="Sci. Rep.">
        <title>A high-quality genome of Eragrostis curvula grass provides insights into Poaceae evolution and supports new strategies to enhance forage quality.</title>
        <authorList>
            <person name="Carballo J."/>
            <person name="Santos B.A.C.M."/>
            <person name="Zappacosta D."/>
            <person name="Garbus I."/>
            <person name="Selva J.P."/>
            <person name="Gallo C.A."/>
            <person name="Diaz A."/>
            <person name="Albertini E."/>
            <person name="Caccamo M."/>
            <person name="Echenique V."/>
        </authorList>
    </citation>
    <scope>NUCLEOTIDE SEQUENCE [LARGE SCALE GENOMIC DNA]</scope>
    <source>
        <strain evidence="2">cv. Victoria</strain>
        <tissue evidence="1">Leaf</tissue>
    </source>
</reference>